<dbReference type="GO" id="GO:0020037">
    <property type="term" value="F:heme binding"/>
    <property type="evidence" value="ECO:0007669"/>
    <property type="project" value="InterPro"/>
</dbReference>
<sequence>MFVYVLKYFFGLSESILSVYRADDSGPFPKPYAGSNISASDRIDHITHYGFLRALGGPGLLPTTRRFTRVLKRRLEEKNFSTEWTEMADLSHFFQDVVGASVIECVYGPAMLRINQSFMQDLWRFDASVPWLARGVPSFTKPSAHKPRQDCVHQLKRWYAYAREHFDESHIDRDGDRDPYWGSALMRYR</sequence>
<dbReference type="Proteomes" id="UP000481288">
    <property type="component" value="Unassembled WGS sequence"/>
</dbReference>
<comment type="caution">
    <text evidence="1">The sequence shown here is derived from an EMBL/GenBank/DDBJ whole genome shotgun (WGS) entry which is preliminary data.</text>
</comment>
<protein>
    <submittedName>
        <fullName evidence="1">Uncharacterized protein</fullName>
    </submittedName>
</protein>
<evidence type="ECO:0000313" key="1">
    <source>
        <dbReference type="EMBL" id="TVY44590.1"/>
    </source>
</evidence>
<gene>
    <name evidence="1" type="ORF">LCER1_G009078</name>
</gene>
<name>A0A7D8UKV0_9HELO</name>
<dbReference type="GO" id="GO:0005506">
    <property type="term" value="F:iron ion binding"/>
    <property type="evidence" value="ECO:0007669"/>
    <property type="project" value="InterPro"/>
</dbReference>
<dbReference type="AlphaFoldDB" id="A0A7D8UKV0"/>
<dbReference type="InterPro" id="IPR036396">
    <property type="entry name" value="Cyt_P450_sf"/>
</dbReference>
<dbReference type="GO" id="GO:0004497">
    <property type="term" value="F:monooxygenase activity"/>
    <property type="evidence" value="ECO:0007669"/>
    <property type="project" value="InterPro"/>
</dbReference>
<dbReference type="EMBL" id="QGMG01001729">
    <property type="protein sequence ID" value="TVY44590.1"/>
    <property type="molecule type" value="Genomic_DNA"/>
</dbReference>
<keyword evidence="2" id="KW-1185">Reference proteome</keyword>
<dbReference type="GO" id="GO:0016705">
    <property type="term" value="F:oxidoreductase activity, acting on paired donors, with incorporation or reduction of molecular oxygen"/>
    <property type="evidence" value="ECO:0007669"/>
    <property type="project" value="InterPro"/>
</dbReference>
<organism evidence="1 2">
    <name type="scientific">Lachnellula cervina</name>
    <dbReference type="NCBI Taxonomy" id="1316786"/>
    <lineage>
        <taxon>Eukaryota</taxon>
        <taxon>Fungi</taxon>
        <taxon>Dikarya</taxon>
        <taxon>Ascomycota</taxon>
        <taxon>Pezizomycotina</taxon>
        <taxon>Leotiomycetes</taxon>
        <taxon>Helotiales</taxon>
        <taxon>Lachnaceae</taxon>
        <taxon>Lachnellula</taxon>
    </lineage>
</organism>
<dbReference type="OrthoDB" id="1470350at2759"/>
<dbReference type="Gene3D" id="1.10.630.10">
    <property type="entry name" value="Cytochrome P450"/>
    <property type="match status" value="1"/>
</dbReference>
<evidence type="ECO:0000313" key="2">
    <source>
        <dbReference type="Proteomes" id="UP000481288"/>
    </source>
</evidence>
<accession>A0A7D8UKV0</accession>
<reference evidence="1 2" key="1">
    <citation type="submission" date="2018-05" db="EMBL/GenBank/DDBJ databases">
        <title>Whole genome sequencing for identification of molecular markers to develop diagnostic detection tools for the regulated plant pathogen Lachnellula willkommii.</title>
        <authorList>
            <person name="Giroux E."/>
            <person name="Bilodeau G."/>
        </authorList>
    </citation>
    <scope>NUCLEOTIDE SEQUENCE [LARGE SCALE GENOMIC DNA]</scope>
    <source>
        <strain evidence="1 2">CBS 625.97</strain>
    </source>
</reference>
<proteinExistence type="predicted"/>